<keyword evidence="3 6" id="KW-1133">Transmembrane helix</keyword>
<keyword evidence="7" id="KW-0732">Signal</keyword>
<dbReference type="RefSeq" id="XP_066067012.1">
    <property type="nucleotide sequence ID" value="XM_066210915.1"/>
</dbReference>
<keyword evidence="2 6" id="KW-0812">Transmembrane</keyword>
<evidence type="ECO:0000313" key="8">
    <source>
        <dbReference type="EMBL" id="WVN86312.1"/>
    </source>
</evidence>
<feature type="compositionally biased region" description="Polar residues" evidence="5">
    <location>
        <begin position="64"/>
        <end position="78"/>
    </location>
</feature>
<evidence type="ECO:0000313" key="9">
    <source>
        <dbReference type="Proteomes" id="UP000094043"/>
    </source>
</evidence>
<feature type="compositionally biased region" description="Pro residues" evidence="5">
    <location>
        <begin position="87"/>
        <end position="104"/>
    </location>
</feature>
<dbReference type="EMBL" id="CP143785">
    <property type="protein sequence ID" value="WVN86312.1"/>
    <property type="molecule type" value="Genomic_DNA"/>
</dbReference>
<reference evidence="8" key="1">
    <citation type="submission" date="2016-06" db="EMBL/GenBank/DDBJ databases">
        <authorList>
            <person name="Cuomo C."/>
            <person name="Litvintseva A."/>
            <person name="Heitman J."/>
            <person name="Chen Y."/>
            <person name="Sun S."/>
            <person name="Springer D."/>
            <person name="Dromer F."/>
            <person name="Young S."/>
            <person name="Zeng Q."/>
            <person name="Chapman S."/>
            <person name="Gujja S."/>
            <person name="Saif S."/>
            <person name="Birren B."/>
        </authorList>
    </citation>
    <scope>NUCLEOTIDE SEQUENCE</scope>
    <source>
        <strain evidence="8">CBS 7841</strain>
    </source>
</reference>
<evidence type="ECO:0000256" key="7">
    <source>
        <dbReference type="SAM" id="SignalP"/>
    </source>
</evidence>
<evidence type="ECO:0000256" key="2">
    <source>
        <dbReference type="ARBA" id="ARBA00022692"/>
    </source>
</evidence>
<feature type="compositionally biased region" description="Polar residues" evidence="5">
    <location>
        <begin position="144"/>
        <end position="170"/>
    </location>
</feature>
<evidence type="ECO:0000256" key="3">
    <source>
        <dbReference type="ARBA" id="ARBA00022989"/>
    </source>
</evidence>
<dbReference type="AlphaFoldDB" id="A0A1E3ITM2"/>
<feature type="compositionally biased region" description="Polar residues" evidence="5">
    <location>
        <begin position="316"/>
        <end position="325"/>
    </location>
</feature>
<dbReference type="GO" id="GO:0016020">
    <property type="term" value="C:membrane"/>
    <property type="evidence" value="ECO:0007669"/>
    <property type="project" value="UniProtKB-SubCell"/>
</dbReference>
<gene>
    <name evidence="8" type="ORF">L203_101475</name>
</gene>
<evidence type="ECO:0000256" key="5">
    <source>
        <dbReference type="SAM" id="MobiDB-lite"/>
    </source>
</evidence>
<dbReference type="GeneID" id="91085688"/>
<sequence>MKASKTATLVLIPILVLAHNQAYVRPAHQKRQLARLGLADWNRRGVFDGFGGPDDGDGLPSGTAVKSGSTSLPTQPTGPTSAVTTPNNPPTTSPDPSVKPPVTPPTSQQGSSTKDGGPSGITSGIPSSPISGSNSDTHSGSSNANQTGSTPSLTSTNTAAPVSPSAHESIQYTTDANGQTKMITVILTQSATNESPNPATASASSSTAKKGNSSFPTGAIIGISVAVAIVVLALIAFAFWRMKKRSSDEDEAIRWPELNRHGDSDVHHALPARETGKHGFETSLERSLSNTSSVHYVEYPTNDMAATHPPAPMALNGSSFGASSSLEDDHVTNEKLPPSPKPPSHDDHDNYTSLPPPVQSQPVGLGMGDGVMYGMPTAEVEDHYGGAQMTQMGHGVTYQAAGVNPSGSYQNYPDYPAHITRPTHGNY</sequence>
<dbReference type="PANTHER" id="PTHR15549:SF30">
    <property type="entry name" value="MID2 DOMAIN-CONTAINING PROTEIN"/>
    <property type="match status" value="1"/>
</dbReference>
<dbReference type="VEuPathDB" id="FungiDB:L203_01166"/>
<protein>
    <submittedName>
        <fullName evidence="8">Uncharacterized protein</fullName>
    </submittedName>
</protein>
<feature type="compositionally biased region" description="Low complexity" evidence="5">
    <location>
        <begin position="195"/>
        <end position="212"/>
    </location>
</feature>
<feature type="compositionally biased region" description="Low complexity" evidence="5">
    <location>
        <begin position="120"/>
        <end position="143"/>
    </location>
</feature>
<name>A0A1E3ITM2_9TREE</name>
<accession>A0A1E3ITM2</accession>
<feature type="transmembrane region" description="Helical" evidence="6">
    <location>
        <begin position="219"/>
        <end position="240"/>
    </location>
</feature>
<feature type="region of interest" description="Disordered" evidence="5">
    <location>
        <begin position="303"/>
        <end position="367"/>
    </location>
</feature>
<keyword evidence="9" id="KW-1185">Reference proteome</keyword>
<evidence type="ECO:0000256" key="4">
    <source>
        <dbReference type="ARBA" id="ARBA00023136"/>
    </source>
</evidence>
<dbReference type="KEGG" id="cdep:91085688"/>
<feature type="region of interest" description="Disordered" evidence="5">
    <location>
        <begin position="49"/>
        <end position="170"/>
    </location>
</feature>
<feature type="signal peptide" evidence="7">
    <location>
        <begin position="1"/>
        <end position="18"/>
    </location>
</feature>
<dbReference type="InterPro" id="IPR051694">
    <property type="entry name" value="Immunoregulatory_rcpt-like"/>
</dbReference>
<dbReference type="PANTHER" id="PTHR15549">
    <property type="entry name" value="PAIRED IMMUNOGLOBULIN-LIKE TYPE 2 RECEPTOR"/>
    <property type="match status" value="1"/>
</dbReference>
<evidence type="ECO:0000256" key="1">
    <source>
        <dbReference type="ARBA" id="ARBA00004167"/>
    </source>
</evidence>
<dbReference type="GO" id="GO:0071944">
    <property type="term" value="C:cell periphery"/>
    <property type="evidence" value="ECO:0007669"/>
    <property type="project" value="UniProtKB-ARBA"/>
</dbReference>
<dbReference type="OrthoDB" id="2576541at2759"/>
<organism evidence="8 9">
    <name type="scientific">Cryptococcus depauperatus CBS 7841</name>
    <dbReference type="NCBI Taxonomy" id="1295531"/>
    <lineage>
        <taxon>Eukaryota</taxon>
        <taxon>Fungi</taxon>
        <taxon>Dikarya</taxon>
        <taxon>Basidiomycota</taxon>
        <taxon>Agaricomycotina</taxon>
        <taxon>Tremellomycetes</taxon>
        <taxon>Tremellales</taxon>
        <taxon>Cryptococcaceae</taxon>
        <taxon>Cryptococcus</taxon>
    </lineage>
</organism>
<keyword evidence="4 6" id="KW-0472">Membrane</keyword>
<reference evidence="8" key="3">
    <citation type="submission" date="2024-01" db="EMBL/GenBank/DDBJ databases">
        <authorList>
            <person name="Coelho M.A."/>
            <person name="David-Palma M."/>
            <person name="Shea T."/>
            <person name="Sun S."/>
            <person name="Cuomo C.A."/>
            <person name="Heitman J."/>
        </authorList>
    </citation>
    <scope>NUCLEOTIDE SEQUENCE</scope>
    <source>
        <strain evidence="8">CBS 7841</strain>
    </source>
</reference>
<feature type="chain" id="PRO_5043893080" evidence="7">
    <location>
        <begin position="19"/>
        <end position="427"/>
    </location>
</feature>
<proteinExistence type="predicted"/>
<feature type="region of interest" description="Disordered" evidence="5">
    <location>
        <begin position="191"/>
        <end position="212"/>
    </location>
</feature>
<reference evidence="8" key="2">
    <citation type="journal article" date="2022" name="Elife">
        <title>Obligate sexual reproduction of a homothallic fungus closely related to the Cryptococcus pathogenic species complex.</title>
        <authorList>
            <person name="Passer A.R."/>
            <person name="Clancey S.A."/>
            <person name="Shea T."/>
            <person name="David-Palma M."/>
            <person name="Averette A.F."/>
            <person name="Boekhout T."/>
            <person name="Porcel B.M."/>
            <person name="Nowrousian M."/>
            <person name="Cuomo C.A."/>
            <person name="Sun S."/>
            <person name="Heitman J."/>
            <person name="Coelho M.A."/>
        </authorList>
    </citation>
    <scope>NUCLEOTIDE SEQUENCE</scope>
    <source>
        <strain evidence="8">CBS 7841</strain>
    </source>
</reference>
<evidence type="ECO:0000256" key="6">
    <source>
        <dbReference type="SAM" id="Phobius"/>
    </source>
</evidence>
<comment type="subcellular location">
    <subcellularLocation>
        <location evidence="1">Membrane</location>
        <topology evidence="1">Single-pass membrane protein</topology>
    </subcellularLocation>
</comment>
<dbReference type="Proteomes" id="UP000094043">
    <property type="component" value="Chromosome 2"/>
</dbReference>